<evidence type="ECO:0000259" key="3">
    <source>
        <dbReference type="SMART" id="SM00470"/>
    </source>
</evidence>
<dbReference type="SMART" id="SM00470">
    <property type="entry name" value="ParB"/>
    <property type="match status" value="1"/>
</dbReference>
<organism evidence="4 5">
    <name type="scientific">Methylorubrum rhodinum</name>
    <dbReference type="NCBI Taxonomy" id="29428"/>
    <lineage>
        <taxon>Bacteria</taxon>
        <taxon>Pseudomonadati</taxon>
        <taxon>Pseudomonadota</taxon>
        <taxon>Alphaproteobacteria</taxon>
        <taxon>Hyphomicrobiales</taxon>
        <taxon>Methylobacteriaceae</taxon>
        <taxon>Methylorubrum</taxon>
    </lineage>
</organism>
<feature type="compositionally biased region" description="Basic and acidic residues" evidence="2">
    <location>
        <begin position="1"/>
        <end position="11"/>
    </location>
</feature>
<comment type="similarity">
    <text evidence="1">Belongs to the ParB family.</text>
</comment>
<proteinExistence type="inferred from homology"/>
<feature type="compositionally biased region" description="Basic and acidic residues" evidence="2">
    <location>
        <begin position="343"/>
        <end position="361"/>
    </location>
</feature>
<gene>
    <name evidence="4" type="ORF">HNR00_003353</name>
</gene>
<dbReference type="InterPro" id="IPR050336">
    <property type="entry name" value="Chromosome_partition/occlusion"/>
</dbReference>
<dbReference type="GO" id="GO:0007059">
    <property type="term" value="P:chromosome segregation"/>
    <property type="evidence" value="ECO:0007669"/>
    <property type="project" value="TreeGrafter"/>
</dbReference>
<dbReference type="InterPro" id="IPR003115">
    <property type="entry name" value="ParB_N"/>
</dbReference>
<name>A0A840ZMS2_9HYPH</name>
<dbReference type="InterPro" id="IPR017819">
    <property type="entry name" value="Plasmid_partition_RepB"/>
</dbReference>
<dbReference type="SUPFAM" id="SSF110849">
    <property type="entry name" value="ParB/Sulfiredoxin"/>
    <property type="match status" value="1"/>
</dbReference>
<reference evidence="4 5" key="1">
    <citation type="submission" date="2020-08" db="EMBL/GenBank/DDBJ databases">
        <title>Genomic Encyclopedia of Type Strains, Phase IV (KMG-IV): sequencing the most valuable type-strain genomes for metagenomic binning, comparative biology and taxonomic classification.</title>
        <authorList>
            <person name="Goeker M."/>
        </authorList>
    </citation>
    <scope>NUCLEOTIDE SEQUENCE [LARGE SCALE GENOMIC DNA]</scope>
    <source>
        <strain evidence="4 5">DSM 2163</strain>
    </source>
</reference>
<dbReference type="PANTHER" id="PTHR33375:SF1">
    <property type="entry name" value="CHROMOSOME-PARTITIONING PROTEIN PARB-RELATED"/>
    <property type="match status" value="1"/>
</dbReference>
<dbReference type="AlphaFoldDB" id="A0A840ZMS2"/>
<evidence type="ECO:0000313" key="4">
    <source>
        <dbReference type="EMBL" id="MBB5758630.1"/>
    </source>
</evidence>
<keyword evidence="5" id="KW-1185">Reference proteome</keyword>
<dbReference type="CDD" id="cd16405">
    <property type="entry name" value="RepB_like_N"/>
    <property type="match status" value="1"/>
</dbReference>
<dbReference type="NCBIfam" id="TIGR00180">
    <property type="entry name" value="parB_part"/>
    <property type="match status" value="1"/>
</dbReference>
<dbReference type="SUPFAM" id="SSF109709">
    <property type="entry name" value="KorB DNA-binding domain-like"/>
    <property type="match status" value="1"/>
</dbReference>
<evidence type="ECO:0000256" key="1">
    <source>
        <dbReference type="ARBA" id="ARBA00006295"/>
    </source>
</evidence>
<dbReference type="Gene3D" id="3.90.1530.30">
    <property type="match status" value="1"/>
</dbReference>
<dbReference type="PANTHER" id="PTHR33375">
    <property type="entry name" value="CHROMOSOME-PARTITIONING PROTEIN PARB-RELATED"/>
    <property type="match status" value="1"/>
</dbReference>
<dbReference type="InterPro" id="IPR036086">
    <property type="entry name" value="ParB/Sulfiredoxin_sf"/>
</dbReference>
<feature type="region of interest" description="Disordered" evidence="2">
    <location>
        <begin position="339"/>
        <end position="379"/>
    </location>
</feature>
<accession>A0A840ZMS2</accession>
<dbReference type="GO" id="GO:0005694">
    <property type="term" value="C:chromosome"/>
    <property type="evidence" value="ECO:0007669"/>
    <property type="project" value="TreeGrafter"/>
</dbReference>
<comment type="caution">
    <text evidence="4">The sequence shown here is derived from an EMBL/GenBank/DDBJ whole genome shotgun (WGS) entry which is preliminary data.</text>
</comment>
<dbReference type="Gene3D" id="1.10.10.2830">
    <property type="match status" value="1"/>
</dbReference>
<dbReference type="GO" id="GO:0003677">
    <property type="term" value="F:DNA binding"/>
    <property type="evidence" value="ECO:0007669"/>
    <property type="project" value="InterPro"/>
</dbReference>
<feature type="region of interest" description="Disordered" evidence="2">
    <location>
        <begin position="1"/>
        <end position="39"/>
    </location>
</feature>
<dbReference type="Pfam" id="PF07506">
    <property type="entry name" value="RepB"/>
    <property type="match status" value="1"/>
</dbReference>
<dbReference type="RefSeq" id="WP_183571228.1">
    <property type="nucleotide sequence ID" value="NZ_JACHOP010000015.1"/>
</dbReference>
<dbReference type="InterPro" id="IPR011111">
    <property type="entry name" value="Plasmid_RepB"/>
</dbReference>
<dbReference type="InterPro" id="IPR037972">
    <property type="entry name" value="RepB_N"/>
</dbReference>
<dbReference type="Pfam" id="PF02195">
    <property type="entry name" value="ParB_N"/>
    <property type="match status" value="1"/>
</dbReference>
<feature type="domain" description="ParB-like N-terminal" evidence="3">
    <location>
        <begin position="75"/>
        <end position="167"/>
    </location>
</feature>
<dbReference type="InterPro" id="IPR004437">
    <property type="entry name" value="ParB/RepB/Spo0J"/>
</dbReference>
<evidence type="ECO:0000313" key="5">
    <source>
        <dbReference type="Proteomes" id="UP000583454"/>
    </source>
</evidence>
<protein>
    <submittedName>
        <fullName evidence="4">ParB family chromosome partitioning protein</fullName>
    </submittedName>
</protein>
<dbReference type="EMBL" id="JACHOP010000015">
    <property type="protein sequence ID" value="MBB5758630.1"/>
    <property type="molecule type" value="Genomic_DNA"/>
</dbReference>
<evidence type="ECO:0000256" key="2">
    <source>
        <dbReference type="SAM" id="MobiDB-lite"/>
    </source>
</evidence>
<dbReference type="NCBIfam" id="TIGR03454">
    <property type="entry name" value="partition_RepB"/>
    <property type="match status" value="1"/>
</dbReference>
<dbReference type="Proteomes" id="UP000583454">
    <property type="component" value="Unassembled WGS sequence"/>
</dbReference>
<sequence length="379" mass="40736">MKRRDALRELMKPALASEGPTADDPAEAARPAKTRAEPVRPGALRTMGLSLKQMSADADDARTLRAQIEGGQHVVDLDPALVDPSFVADRIPVEHDPGFDAFVQSVAEAGQQVPILVRPHPDVQGRYQAAYGHRRLRAAAALGRSVRAIIRPLTDTELVVAQGKENGERRDLSFIERATFATHLEQRGFDRPTIMAAIGVDKADLSRLIGLAKSVPVALVQAVGPAPKAGRPRWSQLADAIARRADATAAIEQTLRTAAFAAADSDRRFGLVLSALKAQDASAPLEAWSDGGGRALVRIERSATGTKLHVDERLAAGFGDFLIERLSALHDEFMRTGMPTARTRAETPHRPPRRGGADGAKRARSNQRSAENPGGADRD</sequence>